<dbReference type="EMBL" id="LAZR01056639">
    <property type="protein sequence ID" value="KKK73759.1"/>
    <property type="molecule type" value="Genomic_DNA"/>
</dbReference>
<evidence type="ECO:0000313" key="1">
    <source>
        <dbReference type="EMBL" id="KKK73759.1"/>
    </source>
</evidence>
<proteinExistence type="predicted"/>
<dbReference type="AlphaFoldDB" id="A0A0F9A590"/>
<protein>
    <submittedName>
        <fullName evidence="1">Uncharacterized protein</fullName>
    </submittedName>
</protein>
<dbReference type="InterPro" id="IPR029063">
    <property type="entry name" value="SAM-dependent_MTases_sf"/>
</dbReference>
<feature type="non-terminal residue" evidence="1">
    <location>
        <position position="1"/>
    </location>
</feature>
<comment type="caution">
    <text evidence="1">The sequence shown here is derived from an EMBL/GenBank/DDBJ whole genome shotgun (WGS) entry which is preliminary data.</text>
</comment>
<sequence length="112" mass="13215">GDTQDPKTLEALKERLQGRSINILFIDACHYYGAVKRDFQIYSPLCSDIVALHDIESYRYKDKKTRVWKFWDELKLDIHKGTNGYRDSLILSIHEHRDHNLGIGMLIKRKIK</sequence>
<gene>
    <name evidence="1" type="ORF">LCGC14_2890580</name>
</gene>
<accession>A0A0F9A590</accession>
<reference evidence="1" key="1">
    <citation type="journal article" date="2015" name="Nature">
        <title>Complex archaea that bridge the gap between prokaryotes and eukaryotes.</title>
        <authorList>
            <person name="Spang A."/>
            <person name="Saw J.H."/>
            <person name="Jorgensen S.L."/>
            <person name="Zaremba-Niedzwiedzka K."/>
            <person name="Martijn J."/>
            <person name="Lind A.E."/>
            <person name="van Eijk R."/>
            <person name="Schleper C."/>
            <person name="Guy L."/>
            <person name="Ettema T.J."/>
        </authorList>
    </citation>
    <scope>NUCLEOTIDE SEQUENCE</scope>
</reference>
<dbReference type="Gene3D" id="3.40.50.150">
    <property type="entry name" value="Vaccinia Virus protein VP39"/>
    <property type="match status" value="1"/>
</dbReference>
<organism evidence="1">
    <name type="scientific">marine sediment metagenome</name>
    <dbReference type="NCBI Taxonomy" id="412755"/>
    <lineage>
        <taxon>unclassified sequences</taxon>
        <taxon>metagenomes</taxon>
        <taxon>ecological metagenomes</taxon>
    </lineage>
</organism>
<name>A0A0F9A590_9ZZZZ</name>